<dbReference type="WBParaSite" id="nRc.2.0.1.t23955-RA">
    <property type="protein sequence ID" value="nRc.2.0.1.t23955-RA"/>
    <property type="gene ID" value="nRc.2.0.1.g23955"/>
</dbReference>
<evidence type="ECO:0000259" key="5">
    <source>
        <dbReference type="PROSITE" id="PS50056"/>
    </source>
</evidence>
<dbReference type="PANTHER" id="PTHR45961:SF6">
    <property type="entry name" value="IP21249P"/>
    <property type="match status" value="1"/>
</dbReference>
<evidence type="ECO:0000256" key="3">
    <source>
        <dbReference type="ARBA" id="ARBA00022912"/>
    </source>
</evidence>
<name>A0A915JDT3_ROMCU</name>
<dbReference type="InterPro" id="IPR000387">
    <property type="entry name" value="Tyr_Pase_dom"/>
</dbReference>
<evidence type="ECO:0000259" key="4">
    <source>
        <dbReference type="PROSITE" id="PS50054"/>
    </source>
</evidence>
<dbReference type="Proteomes" id="UP000887565">
    <property type="component" value="Unplaced"/>
</dbReference>
<dbReference type="SMART" id="SM00195">
    <property type="entry name" value="DSPc"/>
    <property type="match status" value="1"/>
</dbReference>
<organism evidence="6 7">
    <name type="scientific">Romanomermis culicivorax</name>
    <name type="common">Nematode worm</name>
    <dbReference type="NCBI Taxonomy" id="13658"/>
    <lineage>
        <taxon>Eukaryota</taxon>
        <taxon>Metazoa</taxon>
        <taxon>Ecdysozoa</taxon>
        <taxon>Nematoda</taxon>
        <taxon>Enoplea</taxon>
        <taxon>Dorylaimia</taxon>
        <taxon>Mermithida</taxon>
        <taxon>Mermithoidea</taxon>
        <taxon>Mermithidae</taxon>
        <taxon>Romanomermis</taxon>
    </lineage>
</organism>
<accession>A0A915JDT3</accession>
<keyword evidence="3" id="KW-0904">Protein phosphatase</keyword>
<keyword evidence="2" id="KW-0378">Hydrolase</keyword>
<dbReference type="InterPro" id="IPR029021">
    <property type="entry name" value="Prot-tyrosine_phosphatase-like"/>
</dbReference>
<keyword evidence="6" id="KW-1185">Reference proteome</keyword>
<sequence>MSRRKRLISEEVKRSFDAELDEITQVFGYLFVSGCLPICRKTIENHKFTAVVCCFDDFRYDYPDCVLENTTLAIDDTCDTNLSVHFQKIADLIEKHRKNVPDGKVLVFCHRGASRSVSLILAYLMIYHQKTLKEAFDYVQSKRKVSCPNSGFFRQLINLEKQVKNISDEVCSVKMIRPFPGRPEIEVADIIWRKSLELLEDDDDDKVQ</sequence>
<dbReference type="PROSITE" id="PS50054">
    <property type="entry name" value="TYR_PHOSPHATASE_DUAL"/>
    <property type="match status" value="1"/>
</dbReference>
<reference evidence="7" key="1">
    <citation type="submission" date="2022-11" db="UniProtKB">
        <authorList>
            <consortium name="WormBaseParasite"/>
        </authorList>
    </citation>
    <scope>IDENTIFICATION</scope>
</reference>
<dbReference type="AlphaFoldDB" id="A0A915JDT3"/>
<proteinExistence type="inferred from homology"/>
<dbReference type="Pfam" id="PF00782">
    <property type="entry name" value="DSPc"/>
    <property type="match status" value="1"/>
</dbReference>
<evidence type="ECO:0000256" key="2">
    <source>
        <dbReference type="ARBA" id="ARBA00022801"/>
    </source>
</evidence>
<dbReference type="CDD" id="cd14498">
    <property type="entry name" value="DSP"/>
    <property type="match status" value="1"/>
</dbReference>
<dbReference type="GO" id="GO:0004721">
    <property type="term" value="F:phosphoprotein phosphatase activity"/>
    <property type="evidence" value="ECO:0007669"/>
    <property type="project" value="UniProtKB-KW"/>
</dbReference>
<evidence type="ECO:0000313" key="6">
    <source>
        <dbReference type="Proteomes" id="UP000887565"/>
    </source>
</evidence>
<feature type="domain" description="Tyrosine specific protein phosphatases" evidence="5">
    <location>
        <begin position="87"/>
        <end position="143"/>
    </location>
</feature>
<dbReference type="Gene3D" id="3.90.190.10">
    <property type="entry name" value="Protein tyrosine phosphatase superfamily"/>
    <property type="match status" value="1"/>
</dbReference>
<dbReference type="PROSITE" id="PS50056">
    <property type="entry name" value="TYR_PHOSPHATASE_2"/>
    <property type="match status" value="1"/>
</dbReference>
<dbReference type="PROSITE" id="PS51257">
    <property type="entry name" value="PROKAR_LIPOPROTEIN"/>
    <property type="match status" value="1"/>
</dbReference>
<dbReference type="InterPro" id="IPR052103">
    <property type="entry name" value="Dual_spec_Phospatases"/>
</dbReference>
<dbReference type="PANTHER" id="PTHR45961">
    <property type="entry name" value="IP21249P"/>
    <property type="match status" value="1"/>
</dbReference>
<evidence type="ECO:0000256" key="1">
    <source>
        <dbReference type="ARBA" id="ARBA00008601"/>
    </source>
</evidence>
<evidence type="ECO:0000313" key="7">
    <source>
        <dbReference type="WBParaSite" id="nRc.2.0.1.t23955-RA"/>
    </source>
</evidence>
<feature type="domain" description="Tyrosine-protein phosphatase" evidence="4">
    <location>
        <begin position="22"/>
        <end position="165"/>
    </location>
</feature>
<protein>
    <submittedName>
        <fullName evidence="7">Uncharacterized protein</fullName>
    </submittedName>
</protein>
<dbReference type="SUPFAM" id="SSF52799">
    <property type="entry name" value="(Phosphotyrosine protein) phosphatases II"/>
    <property type="match status" value="1"/>
</dbReference>
<dbReference type="InterPro" id="IPR000340">
    <property type="entry name" value="Dual-sp_phosphatase_cat-dom"/>
</dbReference>
<comment type="similarity">
    <text evidence="1">Belongs to the protein-tyrosine phosphatase family. Non-receptor class dual specificity subfamily.</text>
</comment>
<dbReference type="InterPro" id="IPR020422">
    <property type="entry name" value="TYR_PHOSPHATASE_DUAL_dom"/>
</dbReference>